<sequence>MDEGRKSRQRKRIDYSKLLSATDDDDTDDDFFPQDSPPHKKVAFSSGRATKSDQKRNVREVQKSSKAKKPESSYCEAESILATEASAAATSNHSRPPLPATPQPPSNIRMSASSSSVKTLPTACYSSAPSTPANSRRVAFCVTPSSGLRLGLSRRGASKPLHTNIRLAQ</sequence>
<evidence type="ECO:0000313" key="3">
    <source>
        <dbReference type="EMBL" id="VDL88481.1"/>
    </source>
</evidence>
<evidence type="ECO:0000256" key="1">
    <source>
        <dbReference type="SAM" id="MobiDB-lite"/>
    </source>
</evidence>
<feature type="compositionally biased region" description="Pro residues" evidence="1">
    <location>
        <begin position="96"/>
        <end position="105"/>
    </location>
</feature>
<reference evidence="5" key="1">
    <citation type="submission" date="2016-06" db="UniProtKB">
        <authorList>
            <consortium name="WormBaseParasite"/>
        </authorList>
    </citation>
    <scope>IDENTIFICATION</scope>
</reference>
<dbReference type="Proteomes" id="UP000275846">
    <property type="component" value="Unassembled WGS sequence"/>
</dbReference>
<name>A0A183SCZ8_SCHSO</name>
<feature type="compositionally biased region" description="Basic and acidic residues" evidence="1">
    <location>
        <begin position="50"/>
        <end position="71"/>
    </location>
</feature>
<feature type="domain" description="RAD51 interacting motif" evidence="2">
    <location>
        <begin position="132"/>
        <end position="165"/>
    </location>
</feature>
<proteinExistence type="predicted"/>
<dbReference type="Pfam" id="PF15696">
    <property type="entry name" value="RAD51_interact"/>
    <property type="match status" value="1"/>
</dbReference>
<evidence type="ECO:0000259" key="2">
    <source>
        <dbReference type="Pfam" id="PF15696"/>
    </source>
</evidence>
<dbReference type="WBParaSite" id="SSLN_0000216601-mRNA-1">
    <property type="protein sequence ID" value="SSLN_0000216601-mRNA-1"/>
    <property type="gene ID" value="SSLN_0000216601"/>
</dbReference>
<dbReference type="AlphaFoldDB" id="A0A183SCZ8"/>
<gene>
    <name evidence="3" type="ORF">SSLN_LOCUS2096</name>
</gene>
<keyword evidence="4" id="KW-1185">Reference proteome</keyword>
<feature type="region of interest" description="Disordered" evidence="1">
    <location>
        <begin position="1"/>
        <end position="115"/>
    </location>
</feature>
<dbReference type="InterPro" id="IPR031419">
    <property type="entry name" value="RAD51_interact"/>
</dbReference>
<evidence type="ECO:0000313" key="4">
    <source>
        <dbReference type="Proteomes" id="UP000275846"/>
    </source>
</evidence>
<reference evidence="3 4" key="2">
    <citation type="submission" date="2018-11" db="EMBL/GenBank/DDBJ databases">
        <authorList>
            <consortium name="Pathogen Informatics"/>
        </authorList>
    </citation>
    <scope>NUCLEOTIDE SEQUENCE [LARGE SCALE GENOMIC DNA]</scope>
    <source>
        <strain evidence="3 4">NST_G2</strain>
    </source>
</reference>
<dbReference type="EMBL" id="UYSU01032169">
    <property type="protein sequence ID" value="VDL88481.1"/>
    <property type="molecule type" value="Genomic_DNA"/>
</dbReference>
<accession>A0A183SCZ8</accession>
<protein>
    <submittedName>
        <fullName evidence="5">RAD51_interact domain-containing protein</fullName>
    </submittedName>
</protein>
<organism evidence="5">
    <name type="scientific">Schistocephalus solidus</name>
    <name type="common">Tapeworm</name>
    <dbReference type="NCBI Taxonomy" id="70667"/>
    <lineage>
        <taxon>Eukaryota</taxon>
        <taxon>Metazoa</taxon>
        <taxon>Spiralia</taxon>
        <taxon>Lophotrochozoa</taxon>
        <taxon>Platyhelminthes</taxon>
        <taxon>Cestoda</taxon>
        <taxon>Eucestoda</taxon>
        <taxon>Diphyllobothriidea</taxon>
        <taxon>Diphyllobothriidae</taxon>
        <taxon>Schistocephalus</taxon>
    </lineage>
</organism>
<feature type="compositionally biased region" description="Acidic residues" evidence="1">
    <location>
        <begin position="22"/>
        <end position="32"/>
    </location>
</feature>
<evidence type="ECO:0000313" key="5">
    <source>
        <dbReference type="WBParaSite" id="SSLN_0000216601-mRNA-1"/>
    </source>
</evidence>
<feature type="compositionally biased region" description="Polar residues" evidence="1">
    <location>
        <begin position="106"/>
        <end position="115"/>
    </location>
</feature>